<evidence type="ECO:0000256" key="2">
    <source>
        <dbReference type="SAM" id="SignalP"/>
    </source>
</evidence>
<dbReference type="InterPro" id="IPR042100">
    <property type="entry name" value="Bug_dom1"/>
</dbReference>
<dbReference type="Gene3D" id="3.40.190.10">
    <property type="entry name" value="Periplasmic binding protein-like II"/>
    <property type="match status" value="1"/>
</dbReference>
<evidence type="ECO:0000313" key="3">
    <source>
        <dbReference type="EMBL" id="GAA0569672.1"/>
    </source>
</evidence>
<feature type="chain" id="PRO_5047398015" evidence="2">
    <location>
        <begin position="23"/>
        <end position="332"/>
    </location>
</feature>
<accession>A0ABN1ENW5</accession>
<dbReference type="RefSeq" id="WP_343893578.1">
    <property type="nucleotide sequence ID" value="NZ_BAAAFZ010000007.1"/>
</dbReference>
<evidence type="ECO:0000256" key="1">
    <source>
        <dbReference type="ARBA" id="ARBA00006987"/>
    </source>
</evidence>
<comment type="caution">
    <text evidence="3">The sequence shown here is derived from an EMBL/GenBank/DDBJ whole genome shotgun (WGS) entry which is preliminary data.</text>
</comment>
<name>A0ABN1ENW5_9PROT</name>
<dbReference type="SUPFAM" id="SSF53850">
    <property type="entry name" value="Periplasmic binding protein-like II"/>
    <property type="match status" value="1"/>
</dbReference>
<gene>
    <name evidence="3" type="ORF">GCM10009416_05180</name>
</gene>
<keyword evidence="2" id="KW-0732">Signal</keyword>
<dbReference type="Pfam" id="PF03401">
    <property type="entry name" value="TctC"/>
    <property type="match status" value="1"/>
</dbReference>
<dbReference type="PANTHER" id="PTHR42928">
    <property type="entry name" value="TRICARBOXYLATE-BINDING PROTEIN"/>
    <property type="match status" value="1"/>
</dbReference>
<sequence length="332" mass="35815">MSSARISRRAALALGGSSLAVADGTHGLARPAVAQSGAFPSRPVRMLVPWAPGGTTDVQMRALCDAASKRLGQPVVVENKSGAGGILGAQALLNERPDGYALAQMPISVFRYPAMSSRPPFDPVADFTYVVHLTGYLFGVVVRAESPWKTFEEFLAHAKRSPGKVNYGTPGAGTSLHITMEQIAEKRGIDWTHVPFRGFSDNLQALLGGQTDALADSSGWAQLVEDGRLRLLVTWTEERAKRFPQVPTLRETGIDIVSASPYGLAGPKGMDPGVVKVLHDAFKEALHDPSHTAVLDRYDMPIMYKNSADYTVFARQMAKEEAEMVKKLGLKA</sequence>
<proteinExistence type="inferred from homology"/>
<dbReference type="PIRSF" id="PIRSF017082">
    <property type="entry name" value="YflP"/>
    <property type="match status" value="1"/>
</dbReference>
<dbReference type="InterPro" id="IPR005064">
    <property type="entry name" value="BUG"/>
</dbReference>
<protein>
    <submittedName>
        <fullName evidence="3">Tripartite tricarboxylate transporter substrate binding protein</fullName>
    </submittedName>
</protein>
<comment type="similarity">
    <text evidence="1">Belongs to the UPF0065 (bug) family.</text>
</comment>
<reference evidence="3 4" key="1">
    <citation type="journal article" date="2019" name="Int. J. Syst. Evol. Microbiol.">
        <title>The Global Catalogue of Microorganisms (GCM) 10K type strain sequencing project: providing services to taxonomists for standard genome sequencing and annotation.</title>
        <authorList>
            <consortium name="The Broad Institute Genomics Platform"/>
            <consortium name="The Broad Institute Genome Sequencing Center for Infectious Disease"/>
            <person name="Wu L."/>
            <person name="Ma J."/>
        </authorList>
    </citation>
    <scope>NUCLEOTIDE SEQUENCE [LARGE SCALE GENOMIC DNA]</scope>
    <source>
        <strain evidence="3 4">JCM 9933</strain>
    </source>
</reference>
<evidence type="ECO:0000313" key="4">
    <source>
        <dbReference type="Proteomes" id="UP001501588"/>
    </source>
</evidence>
<dbReference type="PANTHER" id="PTHR42928:SF5">
    <property type="entry name" value="BLR1237 PROTEIN"/>
    <property type="match status" value="1"/>
</dbReference>
<organism evidence="3 4">
    <name type="scientific">Craurococcus roseus</name>
    <dbReference type="NCBI Taxonomy" id="77585"/>
    <lineage>
        <taxon>Bacteria</taxon>
        <taxon>Pseudomonadati</taxon>
        <taxon>Pseudomonadota</taxon>
        <taxon>Alphaproteobacteria</taxon>
        <taxon>Acetobacterales</taxon>
        <taxon>Acetobacteraceae</taxon>
        <taxon>Craurococcus</taxon>
    </lineage>
</organism>
<keyword evidence="4" id="KW-1185">Reference proteome</keyword>
<dbReference type="Proteomes" id="UP001501588">
    <property type="component" value="Unassembled WGS sequence"/>
</dbReference>
<feature type="signal peptide" evidence="2">
    <location>
        <begin position="1"/>
        <end position="22"/>
    </location>
</feature>
<dbReference type="Gene3D" id="3.40.190.150">
    <property type="entry name" value="Bordetella uptake gene, domain 1"/>
    <property type="match status" value="1"/>
</dbReference>
<dbReference type="EMBL" id="BAAAFZ010000007">
    <property type="protein sequence ID" value="GAA0569672.1"/>
    <property type="molecule type" value="Genomic_DNA"/>
</dbReference>
<dbReference type="CDD" id="cd07012">
    <property type="entry name" value="PBP2_Bug_TTT"/>
    <property type="match status" value="1"/>
</dbReference>